<organism evidence="2 3">
    <name type="scientific">Modicella reniformis</name>
    <dbReference type="NCBI Taxonomy" id="1440133"/>
    <lineage>
        <taxon>Eukaryota</taxon>
        <taxon>Fungi</taxon>
        <taxon>Fungi incertae sedis</taxon>
        <taxon>Mucoromycota</taxon>
        <taxon>Mortierellomycotina</taxon>
        <taxon>Mortierellomycetes</taxon>
        <taxon>Mortierellales</taxon>
        <taxon>Mortierellaceae</taxon>
        <taxon>Modicella</taxon>
    </lineage>
</organism>
<proteinExistence type="predicted"/>
<gene>
    <name evidence="2" type="ORF">BGZ65_001728</name>
</gene>
<comment type="caution">
    <text evidence="2">The sequence shown here is derived from an EMBL/GenBank/DDBJ whole genome shotgun (WGS) entry which is preliminary data.</text>
</comment>
<sequence>MFLALIYGIARGGRELNERKIWEWKRLLLEDSEKPIMTVLGLDMMDLGWALSIIACVGAMNYVIILFLAICKYVVEYFGIDEGSDRNRRSCLDDLKAKGADVLTVIVFLAVIVVFGPGTFVIIYVAIAMLINRKALNWLKKSVTRSKP</sequence>
<feature type="transmembrane region" description="Helical" evidence="1">
    <location>
        <begin position="47"/>
        <end position="75"/>
    </location>
</feature>
<name>A0A9P6SU28_9FUNG</name>
<keyword evidence="1" id="KW-1133">Transmembrane helix</keyword>
<evidence type="ECO:0000256" key="1">
    <source>
        <dbReference type="SAM" id="Phobius"/>
    </source>
</evidence>
<accession>A0A9P6SU28</accession>
<keyword evidence="1" id="KW-0472">Membrane</keyword>
<evidence type="ECO:0000313" key="2">
    <source>
        <dbReference type="EMBL" id="KAG0003409.1"/>
    </source>
</evidence>
<protein>
    <submittedName>
        <fullName evidence="2">Uncharacterized protein</fullName>
    </submittedName>
</protein>
<dbReference type="EMBL" id="JAAAHW010000352">
    <property type="protein sequence ID" value="KAG0003409.1"/>
    <property type="molecule type" value="Genomic_DNA"/>
</dbReference>
<dbReference type="AlphaFoldDB" id="A0A9P6SU28"/>
<reference evidence="2" key="1">
    <citation type="journal article" date="2020" name="Fungal Divers.">
        <title>Resolving the Mortierellaceae phylogeny through synthesis of multi-gene phylogenetics and phylogenomics.</title>
        <authorList>
            <person name="Vandepol N."/>
            <person name="Liber J."/>
            <person name="Desiro A."/>
            <person name="Na H."/>
            <person name="Kennedy M."/>
            <person name="Barry K."/>
            <person name="Grigoriev I.V."/>
            <person name="Miller A.N."/>
            <person name="O'Donnell K."/>
            <person name="Stajich J.E."/>
            <person name="Bonito G."/>
        </authorList>
    </citation>
    <scope>NUCLEOTIDE SEQUENCE</scope>
    <source>
        <strain evidence="2">MES-2147</strain>
    </source>
</reference>
<keyword evidence="3" id="KW-1185">Reference proteome</keyword>
<dbReference type="Proteomes" id="UP000749646">
    <property type="component" value="Unassembled WGS sequence"/>
</dbReference>
<keyword evidence="1" id="KW-0812">Transmembrane</keyword>
<evidence type="ECO:0000313" key="3">
    <source>
        <dbReference type="Proteomes" id="UP000749646"/>
    </source>
</evidence>
<feature type="transmembrane region" description="Helical" evidence="1">
    <location>
        <begin position="102"/>
        <end position="131"/>
    </location>
</feature>